<feature type="region of interest" description="Disordered" evidence="1">
    <location>
        <begin position="109"/>
        <end position="138"/>
    </location>
</feature>
<evidence type="ECO:0000256" key="1">
    <source>
        <dbReference type="SAM" id="MobiDB-lite"/>
    </source>
</evidence>
<sequence>MYILYSIVISTLIFGAYQYFDSINRDTSAPNFQPYDINKDLFTANNIMIYVIILSIVFCVIYMAYSDDTDLFTSLGLFDNDHNNLYEIKKTNVNPSIFRNITSPMKMGFEPYNSGGSDGNSGSDASSAVSSECSDDSE</sequence>
<feature type="compositionally biased region" description="Low complexity" evidence="1">
    <location>
        <begin position="120"/>
        <end position="132"/>
    </location>
</feature>
<name>A0A6C0LW05_9ZZZZ</name>
<keyword evidence="2" id="KW-1133">Transmembrane helix</keyword>
<feature type="transmembrane region" description="Helical" evidence="2">
    <location>
        <begin position="47"/>
        <end position="65"/>
    </location>
</feature>
<evidence type="ECO:0000313" key="3">
    <source>
        <dbReference type="EMBL" id="QHU34807.1"/>
    </source>
</evidence>
<dbReference type="EMBL" id="MN740580">
    <property type="protein sequence ID" value="QHU34807.1"/>
    <property type="molecule type" value="Genomic_DNA"/>
</dbReference>
<reference evidence="3" key="1">
    <citation type="journal article" date="2020" name="Nature">
        <title>Giant virus diversity and host interactions through global metagenomics.</title>
        <authorList>
            <person name="Schulz F."/>
            <person name="Roux S."/>
            <person name="Paez-Espino D."/>
            <person name="Jungbluth S."/>
            <person name="Walsh D.A."/>
            <person name="Denef V.J."/>
            <person name="McMahon K.D."/>
            <person name="Konstantinidis K.T."/>
            <person name="Eloe-Fadrosh E.A."/>
            <person name="Kyrpides N.C."/>
            <person name="Woyke T."/>
        </authorList>
    </citation>
    <scope>NUCLEOTIDE SEQUENCE</scope>
    <source>
        <strain evidence="3">GVMAG-S-1017244-22</strain>
    </source>
</reference>
<dbReference type="AlphaFoldDB" id="A0A6C0LW05"/>
<keyword evidence="2" id="KW-0472">Membrane</keyword>
<keyword evidence="2" id="KW-0812">Transmembrane</keyword>
<proteinExistence type="predicted"/>
<accession>A0A6C0LW05</accession>
<protein>
    <submittedName>
        <fullName evidence="3">Uncharacterized protein</fullName>
    </submittedName>
</protein>
<evidence type="ECO:0000256" key="2">
    <source>
        <dbReference type="SAM" id="Phobius"/>
    </source>
</evidence>
<organism evidence="3">
    <name type="scientific">viral metagenome</name>
    <dbReference type="NCBI Taxonomy" id="1070528"/>
    <lineage>
        <taxon>unclassified sequences</taxon>
        <taxon>metagenomes</taxon>
        <taxon>organismal metagenomes</taxon>
    </lineage>
</organism>